<sequence length="387" mass="41361">MLRSIAVTIALARVACADCECGYTVNSTTSPDFALFTDLLETDFLHLHDITWNSTHDAGWIPQAYNVSPSAAGPLGKAAQLQNVRPNPLAQTSDWGGVGLNGGDPGLQLVVSSNPITGPSGETLIPMAEIAAARADMLYGSFRIGVKFTTVPGTCGAAFWYRNDSSEIDAEFLSSQQNASSRPINLVIQTPASVDAGFDAAGTPDDFHVQQLAFAAGDAYHEIRFDWVPGMVRFLVDGQLLREFTAEVPEAPGHVMLNHWSNGNPKWSGGPPAEEAVMTVSYVKAYFNSSDQVRAVEYEAACGGDALRRTCQIPDQTAAPDPTGAEGNATGKTYFFTLDENKTSGNQTTYPDASPSKHSGVSRLGPMWANLVFVVPMMLGFGLLHHV</sequence>
<feature type="chain" id="PRO_5040215588" evidence="1">
    <location>
        <begin position="18"/>
        <end position="387"/>
    </location>
</feature>
<feature type="domain" description="GH16" evidence="2">
    <location>
        <begin position="23"/>
        <end position="291"/>
    </location>
</feature>
<keyword evidence="1" id="KW-0732">Signal</keyword>
<gene>
    <name evidence="3" type="ORF">K431DRAFT_282845</name>
</gene>
<organism evidence="3 4">
    <name type="scientific">Polychaeton citri CBS 116435</name>
    <dbReference type="NCBI Taxonomy" id="1314669"/>
    <lineage>
        <taxon>Eukaryota</taxon>
        <taxon>Fungi</taxon>
        <taxon>Dikarya</taxon>
        <taxon>Ascomycota</taxon>
        <taxon>Pezizomycotina</taxon>
        <taxon>Dothideomycetes</taxon>
        <taxon>Dothideomycetidae</taxon>
        <taxon>Capnodiales</taxon>
        <taxon>Capnodiaceae</taxon>
        <taxon>Polychaeton</taxon>
    </lineage>
</organism>
<name>A0A9P4QDN4_9PEZI</name>
<keyword evidence="4" id="KW-1185">Reference proteome</keyword>
<evidence type="ECO:0000313" key="3">
    <source>
        <dbReference type="EMBL" id="KAF2723758.1"/>
    </source>
</evidence>
<reference evidence="3" key="1">
    <citation type="journal article" date="2020" name="Stud. Mycol.">
        <title>101 Dothideomycetes genomes: a test case for predicting lifestyles and emergence of pathogens.</title>
        <authorList>
            <person name="Haridas S."/>
            <person name="Albert R."/>
            <person name="Binder M."/>
            <person name="Bloem J."/>
            <person name="Labutti K."/>
            <person name="Salamov A."/>
            <person name="Andreopoulos B."/>
            <person name="Baker S."/>
            <person name="Barry K."/>
            <person name="Bills G."/>
            <person name="Bluhm B."/>
            <person name="Cannon C."/>
            <person name="Castanera R."/>
            <person name="Culley D."/>
            <person name="Daum C."/>
            <person name="Ezra D."/>
            <person name="Gonzalez J."/>
            <person name="Henrissat B."/>
            <person name="Kuo A."/>
            <person name="Liang C."/>
            <person name="Lipzen A."/>
            <person name="Lutzoni F."/>
            <person name="Magnuson J."/>
            <person name="Mondo S."/>
            <person name="Nolan M."/>
            <person name="Ohm R."/>
            <person name="Pangilinan J."/>
            <person name="Park H.-J."/>
            <person name="Ramirez L."/>
            <person name="Alfaro M."/>
            <person name="Sun H."/>
            <person name="Tritt A."/>
            <person name="Yoshinaga Y."/>
            <person name="Zwiers L.-H."/>
            <person name="Turgeon B."/>
            <person name="Goodwin S."/>
            <person name="Spatafora J."/>
            <person name="Crous P."/>
            <person name="Grigoriev I."/>
        </authorList>
    </citation>
    <scope>NUCLEOTIDE SEQUENCE</scope>
    <source>
        <strain evidence="3">CBS 116435</strain>
    </source>
</reference>
<dbReference type="AlphaFoldDB" id="A0A9P4QDN4"/>
<dbReference type="PANTHER" id="PTHR38121">
    <property type="entry name" value="GH16 DOMAIN-CONTAINING PROTEIN"/>
    <property type="match status" value="1"/>
</dbReference>
<comment type="caution">
    <text evidence="3">The sequence shown here is derived from an EMBL/GenBank/DDBJ whole genome shotgun (WGS) entry which is preliminary data.</text>
</comment>
<evidence type="ECO:0000256" key="1">
    <source>
        <dbReference type="SAM" id="SignalP"/>
    </source>
</evidence>
<dbReference type="PANTHER" id="PTHR38121:SF5">
    <property type="entry name" value="GH16 DOMAIN-CONTAINING PROTEIN"/>
    <property type="match status" value="1"/>
</dbReference>
<proteinExistence type="predicted"/>
<dbReference type="SUPFAM" id="SSF49899">
    <property type="entry name" value="Concanavalin A-like lectins/glucanases"/>
    <property type="match status" value="1"/>
</dbReference>
<dbReference type="Gene3D" id="2.60.120.200">
    <property type="match status" value="1"/>
</dbReference>
<evidence type="ECO:0000259" key="2">
    <source>
        <dbReference type="PROSITE" id="PS51762"/>
    </source>
</evidence>
<accession>A0A9P4QDN4</accession>
<keyword evidence="3" id="KW-0378">Hydrolase</keyword>
<evidence type="ECO:0000313" key="4">
    <source>
        <dbReference type="Proteomes" id="UP000799441"/>
    </source>
</evidence>
<dbReference type="InterPro" id="IPR000757">
    <property type="entry name" value="Beta-glucanase-like"/>
</dbReference>
<dbReference type="Proteomes" id="UP000799441">
    <property type="component" value="Unassembled WGS sequence"/>
</dbReference>
<dbReference type="EMBL" id="MU003775">
    <property type="protein sequence ID" value="KAF2723758.1"/>
    <property type="molecule type" value="Genomic_DNA"/>
</dbReference>
<dbReference type="Pfam" id="PF00722">
    <property type="entry name" value="Glyco_hydro_16"/>
    <property type="match status" value="1"/>
</dbReference>
<dbReference type="CDD" id="cd00413">
    <property type="entry name" value="Glyco_hydrolase_16"/>
    <property type="match status" value="1"/>
</dbReference>
<dbReference type="OrthoDB" id="25131at2759"/>
<protein>
    <submittedName>
        <fullName evidence="3">Glycoside hydrolase family 16 protein</fullName>
    </submittedName>
</protein>
<dbReference type="InterPro" id="IPR013320">
    <property type="entry name" value="ConA-like_dom_sf"/>
</dbReference>
<dbReference type="GO" id="GO:0005975">
    <property type="term" value="P:carbohydrate metabolic process"/>
    <property type="evidence" value="ECO:0007669"/>
    <property type="project" value="InterPro"/>
</dbReference>
<feature type="signal peptide" evidence="1">
    <location>
        <begin position="1"/>
        <end position="17"/>
    </location>
</feature>
<dbReference type="GO" id="GO:0004553">
    <property type="term" value="F:hydrolase activity, hydrolyzing O-glycosyl compounds"/>
    <property type="evidence" value="ECO:0007669"/>
    <property type="project" value="InterPro"/>
</dbReference>
<dbReference type="PROSITE" id="PS51762">
    <property type="entry name" value="GH16_2"/>
    <property type="match status" value="1"/>
</dbReference>